<evidence type="ECO:0000313" key="2">
    <source>
        <dbReference type="EMBL" id="KAK4325153.1"/>
    </source>
</evidence>
<proteinExistence type="predicted"/>
<protein>
    <recommendedName>
        <fullName evidence="1">DUF7041 domain-containing protein</fullName>
    </recommendedName>
</protein>
<evidence type="ECO:0000313" key="3">
    <source>
        <dbReference type="Proteomes" id="UP001292094"/>
    </source>
</evidence>
<accession>A0AAE1QGW5</accession>
<comment type="caution">
    <text evidence="2">The sequence shown here is derived from an EMBL/GenBank/DDBJ whole genome shotgun (WGS) entry which is preliminary data.</text>
</comment>
<sequence>MAEPQDIEPIPTISTFRAPPFSSHDPTLWFTILEVNFKAHHITTSLKKFSVATTLLPPEVLSQLADSVTAACTSDTLYEDLKTAITTRLEASLSTPAVLRHHHPHPSLLPASFSDHTMQPLHS</sequence>
<keyword evidence="3" id="KW-1185">Reference proteome</keyword>
<dbReference type="Proteomes" id="UP001292094">
    <property type="component" value="Unassembled WGS sequence"/>
</dbReference>
<dbReference type="EMBL" id="JAWZYT010000298">
    <property type="protein sequence ID" value="KAK4325153.1"/>
    <property type="molecule type" value="Genomic_DNA"/>
</dbReference>
<gene>
    <name evidence="2" type="ORF">Pmani_004306</name>
</gene>
<dbReference type="Pfam" id="PF23055">
    <property type="entry name" value="DUF7041"/>
    <property type="match status" value="1"/>
</dbReference>
<feature type="domain" description="DUF7041" evidence="1">
    <location>
        <begin position="19"/>
        <end position="92"/>
    </location>
</feature>
<evidence type="ECO:0000259" key="1">
    <source>
        <dbReference type="Pfam" id="PF23055"/>
    </source>
</evidence>
<name>A0AAE1QGW5_9EUCA</name>
<organism evidence="2 3">
    <name type="scientific">Petrolisthes manimaculis</name>
    <dbReference type="NCBI Taxonomy" id="1843537"/>
    <lineage>
        <taxon>Eukaryota</taxon>
        <taxon>Metazoa</taxon>
        <taxon>Ecdysozoa</taxon>
        <taxon>Arthropoda</taxon>
        <taxon>Crustacea</taxon>
        <taxon>Multicrustacea</taxon>
        <taxon>Malacostraca</taxon>
        <taxon>Eumalacostraca</taxon>
        <taxon>Eucarida</taxon>
        <taxon>Decapoda</taxon>
        <taxon>Pleocyemata</taxon>
        <taxon>Anomura</taxon>
        <taxon>Galatheoidea</taxon>
        <taxon>Porcellanidae</taxon>
        <taxon>Petrolisthes</taxon>
    </lineage>
</organism>
<reference evidence="2" key="1">
    <citation type="submission" date="2023-11" db="EMBL/GenBank/DDBJ databases">
        <title>Genome assemblies of two species of porcelain crab, Petrolisthes cinctipes and Petrolisthes manimaculis (Anomura: Porcellanidae).</title>
        <authorList>
            <person name="Angst P."/>
        </authorList>
    </citation>
    <scope>NUCLEOTIDE SEQUENCE</scope>
    <source>
        <strain evidence="2">PB745_02</strain>
        <tissue evidence="2">Gill</tissue>
    </source>
</reference>
<dbReference type="InterPro" id="IPR055469">
    <property type="entry name" value="DUF7041"/>
</dbReference>
<dbReference type="AlphaFoldDB" id="A0AAE1QGW5"/>